<dbReference type="RefSeq" id="WP_136408009.1">
    <property type="nucleotide sequence ID" value="NZ_SSWX01000051.1"/>
</dbReference>
<dbReference type="OrthoDB" id="9796594at2"/>
<feature type="compositionally biased region" description="Basic and acidic residues" evidence="1">
    <location>
        <begin position="339"/>
        <end position="369"/>
    </location>
</feature>
<keyword evidence="2" id="KW-0472">Membrane</keyword>
<dbReference type="Gene3D" id="3.60.10.10">
    <property type="entry name" value="Endonuclease/exonuclease/phosphatase"/>
    <property type="match status" value="1"/>
</dbReference>
<dbReference type="AlphaFoldDB" id="A0A4V3YW71"/>
<dbReference type="EMBL" id="SSWX01000051">
    <property type="protein sequence ID" value="THJ30102.1"/>
    <property type="molecule type" value="Genomic_DNA"/>
</dbReference>
<proteinExistence type="predicted"/>
<feature type="domain" description="Endonuclease/exonuclease/phosphatase" evidence="3">
    <location>
        <begin position="108"/>
        <end position="314"/>
    </location>
</feature>
<dbReference type="GO" id="GO:0004527">
    <property type="term" value="F:exonuclease activity"/>
    <property type="evidence" value="ECO:0007669"/>
    <property type="project" value="UniProtKB-KW"/>
</dbReference>
<keyword evidence="2" id="KW-1133">Transmembrane helix</keyword>
<keyword evidence="4" id="KW-0269">Exonuclease</keyword>
<keyword evidence="2" id="KW-0812">Transmembrane</keyword>
<keyword evidence="5" id="KW-1185">Reference proteome</keyword>
<name>A0A4V3YW71_9BURK</name>
<comment type="caution">
    <text evidence="4">The sequence shown here is derived from an EMBL/GenBank/DDBJ whole genome shotgun (WGS) entry which is preliminary data.</text>
</comment>
<dbReference type="InterPro" id="IPR036691">
    <property type="entry name" value="Endo/exonu/phosph_ase_sf"/>
</dbReference>
<evidence type="ECO:0000313" key="4">
    <source>
        <dbReference type="EMBL" id="THJ30102.1"/>
    </source>
</evidence>
<sequence length="369" mass="42217">MNLLPVAIYSLSAVLIFLTILPSSKARVWWVRIWDFPRTQLAVLLALVALAQWHWLEGSGTSSQVLLLATLASLLYQLWWILPYTRLWRKEVRWADAHEHGPRLKLISVNVLTPNRNAPALLALVKTHCPDILVTLETDAWWQEQLAPLEASYAYRMACPLDNLYGMHVYSKLPLSEQETRFLVEDDVPSMHASLQLAPKLQVRLHFLHPAPPSPTENEESTERDVELLMLAKSLKEEQGPVVVAGDLNDVAWSPTTRMFRKISGLLDPRVGRALVNSFHAHYFFARWPLDHFFHSDHFELVQIERLPSIDSDHFPVMIELQYHPNNVEQQEGLQSSAEDGHEAQELLDEQGARTEDVPEPTAKEPHRV</sequence>
<dbReference type="GO" id="GO:0004519">
    <property type="term" value="F:endonuclease activity"/>
    <property type="evidence" value="ECO:0007669"/>
    <property type="project" value="UniProtKB-KW"/>
</dbReference>
<keyword evidence="4" id="KW-0540">Nuclease</keyword>
<evidence type="ECO:0000256" key="2">
    <source>
        <dbReference type="SAM" id="Phobius"/>
    </source>
</evidence>
<gene>
    <name evidence="4" type="ORF">E8K88_17810</name>
</gene>
<accession>A0A4V3YW71</accession>
<feature type="compositionally biased region" description="Polar residues" evidence="1">
    <location>
        <begin position="329"/>
        <end position="338"/>
    </location>
</feature>
<organism evidence="4 5">
    <name type="scientific">Lampropedia aestuarii</name>
    <dbReference type="NCBI Taxonomy" id="2562762"/>
    <lineage>
        <taxon>Bacteria</taxon>
        <taxon>Pseudomonadati</taxon>
        <taxon>Pseudomonadota</taxon>
        <taxon>Betaproteobacteria</taxon>
        <taxon>Burkholderiales</taxon>
        <taxon>Comamonadaceae</taxon>
        <taxon>Lampropedia</taxon>
    </lineage>
</organism>
<dbReference type="Pfam" id="PF03372">
    <property type="entry name" value="Exo_endo_phos"/>
    <property type="match status" value="1"/>
</dbReference>
<dbReference type="SUPFAM" id="SSF56219">
    <property type="entry name" value="DNase I-like"/>
    <property type="match status" value="1"/>
</dbReference>
<dbReference type="InterPro" id="IPR005135">
    <property type="entry name" value="Endo/exonuclease/phosphatase"/>
</dbReference>
<protein>
    <submittedName>
        <fullName evidence="4">Endonuclease/exonuclease/phosphatase family protein</fullName>
    </submittedName>
</protein>
<keyword evidence="4" id="KW-0255">Endonuclease</keyword>
<evidence type="ECO:0000313" key="5">
    <source>
        <dbReference type="Proteomes" id="UP000306236"/>
    </source>
</evidence>
<feature type="transmembrane region" description="Helical" evidence="2">
    <location>
        <begin position="6"/>
        <end position="24"/>
    </location>
</feature>
<keyword evidence="4" id="KW-0378">Hydrolase</keyword>
<evidence type="ECO:0000259" key="3">
    <source>
        <dbReference type="Pfam" id="PF03372"/>
    </source>
</evidence>
<evidence type="ECO:0000256" key="1">
    <source>
        <dbReference type="SAM" id="MobiDB-lite"/>
    </source>
</evidence>
<feature type="transmembrane region" description="Helical" evidence="2">
    <location>
        <begin position="36"/>
        <end position="56"/>
    </location>
</feature>
<reference evidence="4 5" key="1">
    <citation type="submission" date="2019-04" db="EMBL/GenBank/DDBJ databases">
        <title>Lampropedia sp YIM MLB12 draf genome.</title>
        <authorList>
            <person name="Wang Y.-X."/>
        </authorList>
    </citation>
    <scope>NUCLEOTIDE SEQUENCE [LARGE SCALE GENOMIC DNA]</scope>
    <source>
        <strain evidence="4 5">YIM MLB12</strain>
    </source>
</reference>
<feature type="transmembrane region" description="Helical" evidence="2">
    <location>
        <begin position="62"/>
        <end position="82"/>
    </location>
</feature>
<feature type="region of interest" description="Disordered" evidence="1">
    <location>
        <begin position="329"/>
        <end position="369"/>
    </location>
</feature>
<dbReference type="Proteomes" id="UP000306236">
    <property type="component" value="Unassembled WGS sequence"/>
</dbReference>